<evidence type="ECO:0000256" key="3">
    <source>
        <dbReference type="ARBA" id="ARBA00022679"/>
    </source>
</evidence>
<dbReference type="InterPro" id="IPR006464">
    <property type="entry name" value="AcTrfase_RimI/Ard1"/>
</dbReference>
<evidence type="ECO:0000256" key="4">
    <source>
        <dbReference type="ARBA" id="ARBA00023315"/>
    </source>
</evidence>
<keyword evidence="4 7" id="KW-0012">Acyltransferase</keyword>
<comment type="function">
    <text evidence="5">Acetylates the N-terminal alanine of ribosomal protein bS18.</text>
</comment>
<dbReference type="InterPro" id="IPR050680">
    <property type="entry name" value="YpeA/RimI_acetyltransf"/>
</dbReference>
<name>A0ABT3QE27_9PROT</name>
<keyword evidence="7" id="KW-0687">Ribonucleoprotein</keyword>
<keyword evidence="2 5" id="KW-0963">Cytoplasm</keyword>
<evidence type="ECO:0000256" key="2">
    <source>
        <dbReference type="ARBA" id="ARBA00022490"/>
    </source>
</evidence>
<dbReference type="PROSITE" id="PS51186">
    <property type="entry name" value="GNAT"/>
    <property type="match status" value="1"/>
</dbReference>
<evidence type="ECO:0000256" key="5">
    <source>
        <dbReference type="RuleBase" id="RU363094"/>
    </source>
</evidence>
<feature type="domain" description="N-acetyltransferase" evidence="6">
    <location>
        <begin position="3"/>
        <end position="148"/>
    </location>
</feature>
<dbReference type="Proteomes" id="UP001301152">
    <property type="component" value="Unassembled WGS sequence"/>
</dbReference>
<sequence>MTSDIMQAEPCHAGVLAALHAHSFSEADRWDEAAFSELFTLSGVLTGIALHQDQPAGFIMVRSVAGEAEILTVCVDPAYRRQGIARKLLQWAEQTVYDNGAERFFLEVSKANESAQALYFSEGFAEVGVRKRYYPDGSDALLLCRQWAY</sequence>
<dbReference type="InterPro" id="IPR016181">
    <property type="entry name" value="Acyl_CoA_acyltransferase"/>
</dbReference>
<evidence type="ECO:0000313" key="8">
    <source>
        <dbReference type="Proteomes" id="UP001301152"/>
    </source>
</evidence>
<reference evidence="7 8" key="1">
    <citation type="submission" date="2022-11" db="EMBL/GenBank/DDBJ databases">
        <title>Genome sequencing of Acetobacter type strain.</title>
        <authorList>
            <person name="Heo J."/>
            <person name="Lee D."/>
            <person name="Han B.-H."/>
            <person name="Hong S.-B."/>
            <person name="Kwon S.-W."/>
        </authorList>
    </citation>
    <scope>NUCLEOTIDE SEQUENCE [LARGE SCALE GENOMIC DNA]</scope>
    <source>
        <strain evidence="7 8">KACC 21253</strain>
    </source>
</reference>
<comment type="subcellular location">
    <subcellularLocation>
        <location evidence="5">Cytoplasm</location>
    </subcellularLocation>
</comment>
<dbReference type="RefSeq" id="WP_173559173.1">
    <property type="nucleotide sequence ID" value="NZ_JAERKY010000004.1"/>
</dbReference>
<keyword evidence="7" id="KW-0689">Ribosomal protein</keyword>
<keyword evidence="3 7" id="KW-0808">Transferase</keyword>
<gene>
    <name evidence="7" type="primary">rimI</name>
    <name evidence="7" type="ORF">OQ497_06165</name>
</gene>
<accession>A0ABT3QE27</accession>
<dbReference type="CDD" id="cd04301">
    <property type="entry name" value="NAT_SF"/>
    <property type="match status" value="1"/>
</dbReference>
<dbReference type="EC" id="2.3.1.266" evidence="5"/>
<comment type="catalytic activity">
    <reaction evidence="5">
        <text>N-terminal L-alanyl-[ribosomal protein bS18] + acetyl-CoA = N-terminal N(alpha)-acetyl-L-alanyl-[ribosomal protein bS18] + CoA + H(+)</text>
        <dbReference type="Rhea" id="RHEA:43756"/>
        <dbReference type="Rhea" id="RHEA-COMP:10676"/>
        <dbReference type="Rhea" id="RHEA-COMP:10677"/>
        <dbReference type="ChEBI" id="CHEBI:15378"/>
        <dbReference type="ChEBI" id="CHEBI:57287"/>
        <dbReference type="ChEBI" id="CHEBI:57288"/>
        <dbReference type="ChEBI" id="CHEBI:64718"/>
        <dbReference type="ChEBI" id="CHEBI:83683"/>
        <dbReference type="EC" id="2.3.1.266"/>
    </reaction>
</comment>
<dbReference type="InterPro" id="IPR000182">
    <property type="entry name" value="GNAT_dom"/>
</dbReference>
<dbReference type="Gene3D" id="3.40.630.30">
    <property type="match status" value="1"/>
</dbReference>
<evidence type="ECO:0000259" key="6">
    <source>
        <dbReference type="PROSITE" id="PS51186"/>
    </source>
</evidence>
<dbReference type="Pfam" id="PF00583">
    <property type="entry name" value="Acetyltransf_1"/>
    <property type="match status" value="1"/>
</dbReference>
<comment type="similarity">
    <text evidence="1 5">Belongs to the acetyltransferase family. RimI subfamily.</text>
</comment>
<dbReference type="EMBL" id="JAPIUZ010000002">
    <property type="protein sequence ID" value="MCX2563544.1"/>
    <property type="molecule type" value="Genomic_DNA"/>
</dbReference>
<dbReference type="GO" id="GO:0005840">
    <property type="term" value="C:ribosome"/>
    <property type="evidence" value="ECO:0007669"/>
    <property type="project" value="UniProtKB-KW"/>
</dbReference>
<evidence type="ECO:0000313" key="7">
    <source>
        <dbReference type="EMBL" id="MCX2563544.1"/>
    </source>
</evidence>
<proteinExistence type="inferred from homology"/>
<dbReference type="PANTHER" id="PTHR43420:SF44">
    <property type="entry name" value="ACETYLTRANSFERASE YPEA"/>
    <property type="match status" value="1"/>
</dbReference>
<dbReference type="GO" id="GO:0008999">
    <property type="term" value="F:protein-N-terminal-alanine acetyltransferase activity"/>
    <property type="evidence" value="ECO:0007669"/>
    <property type="project" value="UniProtKB-EC"/>
</dbReference>
<organism evidence="7 8">
    <name type="scientific">Acetobacter thailandicus</name>
    <dbReference type="NCBI Taxonomy" id="1502842"/>
    <lineage>
        <taxon>Bacteria</taxon>
        <taxon>Pseudomonadati</taxon>
        <taxon>Pseudomonadota</taxon>
        <taxon>Alphaproteobacteria</taxon>
        <taxon>Acetobacterales</taxon>
        <taxon>Acetobacteraceae</taxon>
        <taxon>Acetobacter</taxon>
    </lineage>
</organism>
<evidence type="ECO:0000256" key="1">
    <source>
        <dbReference type="ARBA" id="ARBA00005395"/>
    </source>
</evidence>
<comment type="caution">
    <text evidence="7">The sequence shown here is derived from an EMBL/GenBank/DDBJ whole genome shotgun (WGS) entry which is preliminary data.</text>
</comment>
<protein>
    <recommendedName>
        <fullName evidence="5">[Ribosomal protein bS18]-alanine N-acetyltransferase</fullName>
        <ecNumber evidence="5">2.3.1.266</ecNumber>
    </recommendedName>
</protein>
<dbReference type="SUPFAM" id="SSF55729">
    <property type="entry name" value="Acyl-CoA N-acyltransferases (Nat)"/>
    <property type="match status" value="1"/>
</dbReference>
<dbReference type="PANTHER" id="PTHR43420">
    <property type="entry name" value="ACETYLTRANSFERASE"/>
    <property type="match status" value="1"/>
</dbReference>
<dbReference type="NCBIfam" id="TIGR01575">
    <property type="entry name" value="rimI"/>
    <property type="match status" value="1"/>
</dbReference>
<keyword evidence="8" id="KW-1185">Reference proteome</keyword>